<protein>
    <submittedName>
        <fullName evidence="2 3">Uncharacterized protein</fullName>
    </submittedName>
</protein>
<keyword evidence="1" id="KW-1133">Transmembrane helix</keyword>
<dbReference type="EMBL" id="KB095818">
    <property type="protein sequence ID" value="ESO11401.1"/>
    <property type="molecule type" value="Genomic_DNA"/>
</dbReference>
<dbReference type="GeneID" id="20208897"/>
<keyword evidence="1" id="KW-0472">Membrane</keyword>
<reference evidence="2 4" key="2">
    <citation type="journal article" date="2013" name="Nature">
        <title>Insights into bilaterian evolution from three spiralian genomes.</title>
        <authorList>
            <person name="Simakov O."/>
            <person name="Marletaz F."/>
            <person name="Cho S.J."/>
            <person name="Edsinger-Gonzales E."/>
            <person name="Havlak P."/>
            <person name="Hellsten U."/>
            <person name="Kuo D.H."/>
            <person name="Larsson T."/>
            <person name="Lv J."/>
            <person name="Arendt D."/>
            <person name="Savage R."/>
            <person name="Osoegawa K."/>
            <person name="de Jong P."/>
            <person name="Grimwood J."/>
            <person name="Chapman J.A."/>
            <person name="Shapiro H."/>
            <person name="Aerts A."/>
            <person name="Otillar R.P."/>
            <person name="Terry A.Y."/>
            <person name="Boore J.L."/>
            <person name="Grigoriev I.V."/>
            <person name="Lindberg D.R."/>
            <person name="Seaver E.C."/>
            <person name="Weisblat D.A."/>
            <person name="Putnam N.H."/>
            <person name="Rokhsar D.S."/>
        </authorList>
    </citation>
    <scope>NUCLEOTIDE SEQUENCE</scope>
</reference>
<dbReference type="Proteomes" id="UP000015101">
    <property type="component" value="Unassembled WGS sequence"/>
</dbReference>
<proteinExistence type="predicted"/>
<gene>
    <name evidence="3" type="primary">20208897</name>
    <name evidence="2" type="ORF">HELRODRAFT_183186</name>
</gene>
<dbReference type="KEGG" id="hro:HELRODRAFT_183186"/>
<reference evidence="4" key="1">
    <citation type="submission" date="2012-12" db="EMBL/GenBank/DDBJ databases">
        <authorList>
            <person name="Hellsten U."/>
            <person name="Grimwood J."/>
            <person name="Chapman J.A."/>
            <person name="Shapiro H."/>
            <person name="Aerts A."/>
            <person name="Otillar R.P."/>
            <person name="Terry A.Y."/>
            <person name="Boore J.L."/>
            <person name="Simakov O."/>
            <person name="Marletaz F."/>
            <person name="Cho S.-J."/>
            <person name="Edsinger-Gonzales E."/>
            <person name="Havlak P."/>
            <person name="Kuo D.-H."/>
            <person name="Larsson T."/>
            <person name="Lv J."/>
            <person name="Arendt D."/>
            <person name="Savage R."/>
            <person name="Osoegawa K."/>
            <person name="de Jong P."/>
            <person name="Lindberg D.R."/>
            <person name="Seaver E.C."/>
            <person name="Weisblat D.A."/>
            <person name="Putnam N.H."/>
            <person name="Grigoriev I.V."/>
            <person name="Rokhsar D.S."/>
        </authorList>
    </citation>
    <scope>NUCLEOTIDE SEQUENCE</scope>
</reference>
<dbReference type="CTD" id="20208897"/>
<evidence type="ECO:0000256" key="1">
    <source>
        <dbReference type="SAM" id="Phobius"/>
    </source>
</evidence>
<keyword evidence="1" id="KW-0812">Transmembrane</keyword>
<dbReference type="EnsemblMetazoa" id="HelroT183186">
    <property type="protein sequence ID" value="HelroP183186"/>
    <property type="gene ID" value="HelroG183186"/>
</dbReference>
<sequence>MDPASNNSIIDQLVSDGEKQQLIPSNSNNPDGNLLNPDGNLLNLDIAHTKKSTKFLMDLSVNNENTTSTSKSNDTTADTTSKFKSNDIFEAANKSAKHDLQSLASSLTKRFSNKSTDPFSSSMKTSMTDTDLRKYIFVHSRGKQLMSGLRIHSFSKKSFISSFSVGLAVGCLVAIIFKLLFEVAISTYTNHYGGDISTVKHSHHKHHRNH</sequence>
<dbReference type="HOGENOM" id="CLU_1311322_0_0_1"/>
<organism evidence="3 4">
    <name type="scientific">Helobdella robusta</name>
    <name type="common">Californian leech</name>
    <dbReference type="NCBI Taxonomy" id="6412"/>
    <lineage>
        <taxon>Eukaryota</taxon>
        <taxon>Metazoa</taxon>
        <taxon>Spiralia</taxon>
        <taxon>Lophotrochozoa</taxon>
        <taxon>Annelida</taxon>
        <taxon>Clitellata</taxon>
        <taxon>Hirudinea</taxon>
        <taxon>Rhynchobdellida</taxon>
        <taxon>Glossiphoniidae</taxon>
        <taxon>Helobdella</taxon>
    </lineage>
</organism>
<feature type="transmembrane region" description="Helical" evidence="1">
    <location>
        <begin position="159"/>
        <end position="181"/>
    </location>
</feature>
<dbReference type="RefSeq" id="XP_009010469.1">
    <property type="nucleotide sequence ID" value="XM_009012221.1"/>
</dbReference>
<dbReference type="InParanoid" id="T1FJ98"/>
<dbReference type="EMBL" id="AMQM01008628">
    <property type="status" value="NOT_ANNOTATED_CDS"/>
    <property type="molecule type" value="Genomic_DNA"/>
</dbReference>
<evidence type="ECO:0000313" key="2">
    <source>
        <dbReference type="EMBL" id="ESO11401.1"/>
    </source>
</evidence>
<accession>T1FJ98</accession>
<evidence type="ECO:0000313" key="3">
    <source>
        <dbReference type="EnsemblMetazoa" id="HelroP183186"/>
    </source>
</evidence>
<name>T1FJ98_HELRO</name>
<keyword evidence="4" id="KW-1185">Reference proteome</keyword>
<evidence type="ECO:0000313" key="4">
    <source>
        <dbReference type="Proteomes" id="UP000015101"/>
    </source>
</evidence>
<dbReference type="AlphaFoldDB" id="T1FJ98"/>
<reference evidence="3" key="3">
    <citation type="submission" date="2015-06" db="UniProtKB">
        <authorList>
            <consortium name="EnsemblMetazoa"/>
        </authorList>
    </citation>
    <scope>IDENTIFICATION</scope>
</reference>